<evidence type="ECO:0000313" key="2">
    <source>
        <dbReference type="Proteomes" id="UP001559623"/>
    </source>
</evidence>
<organism evidence="1 2">
    <name type="scientific">Selenomonas sputigena</name>
    <dbReference type="NCBI Taxonomy" id="69823"/>
    <lineage>
        <taxon>Bacteria</taxon>
        <taxon>Bacillati</taxon>
        <taxon>Bacillota</taxon>
        <taxon>Negativicutes</taxon>
        <taxon>Selenomonadales</taxon>
        <taxon>Selenomonadaceae</taxon>
        <taxon>Selenomonas</taxon>
    </lineage>
</organism>
<gene>
    <name evidence="1" type="ORF">QCO44_07215</name>
</gene>
<dbReference type="Pfam" id="PF19991">
    <property type="entry name" value="HMA_2"/>
    <property type="match status" value="2"/>
</dbReference>
<comment type="caution">
    <text evidence="1">The sequence shown here is derived from an EMBL/GenBank/DDBJ whole genome shotgun (WGS) entry which is preliminary data.</text>
</comment>
<dbReference type="EMBL" id="JARVLH010000004">
    <property type="protein sequence ID" value="MEX5285425.1"/>
    <property type="molecule type" value="Genomic_DNA"/>
</dbReference>
<accession>A0ABV3X5E5</accession>
<evidence type="ECO:0000313" key="1">
    <source>
        <dbReference type="EMBL" id="MEX5285425.1"/>
    </source>
</evidence>
<protein>
    <submittedName>
        <fullName evidence="1">Uncharacterized protein</fullName>
    </submittedName>
</protein>
<sequence>MSYMSGLMIGTALIQGLGSMLSGGASAGMGGGMGMGRSAGMSGLFGMAAGMGRGGMGRSSGMSGLFGMMPTGMGSGLGSMFGQGAGRGRGKGMEQGASGSVAVSAPALPAFALKSAVPGRRRYYAAALQGNEELAKLLEKNLGRIAFVDSVKASSVTGSLLVCYTGAEEAVDRLMADLGKRVFGAAEHVGFNLPQGLSTLLPAAGFTQPLAELGVSIRRTAGAANAWLREKTRGWLDFPSVFALGFIVRGLRKILLYEQRPSGPQMLWWAFSILKGWKMI</sequence>
<reference evidence="1 2" key="1">
    <citation type="submission" date="2023-04" db="EMBL/GenBank/DDBJ databases">
        <title>Genome Sequence of Selenomonas sputigena ATCC 33150.</title>
        <authorList>
            <person name="Miller D.P."/>
            <person name="Anvari S."/>
            <person name="Polson S.W."/>
            <person name="Macdonald M."/>
            <person name="Mcdowell J.V."/>
        </authorList>
    </citation>
    <scope>NUCLEOTIDE SEQUENCE [LARGE SCALE GENOMIC DNA]</scope>
    <source>
        <strain evidence="1 2">ATCC 33150</strain>
    </source>
</reference>
<proteinExistence type="predicted"/>
<dbReference type="Proteomes" id="UP001559623">
    <property type="component" value="Unassembled WGS sequence"/>
</dbReference>
<keyword evidence="2" id="KW-1185">Reference proteome</keyword>
<name>A0ABV3X5E5_9FIRM</name>
<dbReference type="RefSeq" id="WP_368847160.1">
    <property type="nucleotide sequence ID" value="NZ_CP194411.1"/>
</dbReference>